<protein>
    <submittedName>
        <fullName evidence="1">Uncharacterized protein</fullName>
    </submittedName>
</protein>
<evidence type="ECO:0000313" key="2">
    <source>
        <dbReference type="Proteomes" id="UP001469553"/>
    </source>
</evidence>
<dbReference type="Proteomes" id="UP001469553">
    <property type="component" value="Unassembled WGS sequence"/>
</dbReference>
<dbReference type="EMBL" id="JAHRIP010009932">
    <property type="protein sequence ID" value="MEQ2283267.1"/>
    <property type="molecule type" value="Genomic_DNA"/>
</dbReference>
<proteinExistence type="predicted"/>
<comment type="caution">
    <text evidence="1">The sequence shown here is derived from an EMBL/GenBank/DDBJ whole genome shotgun (WGS) entry which is preliminary data.</text>
</comment>
<evidence type="ECO:0000313" key="1">
    <source>
        <dbReference type="EMBL" id="MEQ2283267.1"/>
    </source>
</evidence>
<reference evidence="1 2" key="1">
    <citation type="submission" date="2021-06" db="EMBL/GenBank/DDBJ databases">
        <authorList>
            <person name="Palmer J.M."/>
        </authorList>
    </citation>
    <scope>NUCLEOTIDE SEQUENCE [LARGE SCALE GENOMIC DNA]</scope>
    <source>
        <strain evidence="1 2">AS_MEX2019</strain>
        <tissue evidence="1">Muscle</tissue>
    </source>
</reference>
<accession>A0ABV0XPD5</accession>
<sequence>MTAVKCSCTLKPSGGFFRFDFVLRKDEKGEEQNCLYFIQLYTFTICNHYLFLSKFTETQLPLIFDAFRKLEIRKVFNSTMFDVKAFI</sequence>
<gene>
    <name evidence="1" type="ORF">AMECASPLE_009442</name>
</gene>
<organism evidence="1 2">
    <name type="scientific">Ameca splendens</name>
    <dbReference type="NCBI Taxonomy" id="208324"/>
    <lineage>
        <taxon>Eukaryota</taxon>
        <taxon>Metazoa</taxon>
        <taxon>Chordata</taxon>
        <taxon>Craniata</taxon>
        <taxon>Vertebrata</taxon>
        <taxon>Euteleostomi</taxon>
        <taxon>Actinopterygii</taxon>
        <taxon>Neopterygii</taxon>
        <taxon>Teleostei</taxon>
        <taxon>Neoteleostei</taxon>
        <taxon>Acanthomorphata</taxon>
        <taxon>Ovalentaria</taxon>
        <taxon>Atherinomorphae</taxon>
        <taxon>Cyprinodontiformes</taxon>
        <taxon>Goodeidae</taxon>
        <taxon>Ameca</taxon>
    </lineage>
</organism>
<name>A0ABV0XPD5_9TELE</name>
<keyword evidence="2" id="KW-1185">Reference proteome</keyword>